<gene>
    <name evidence="2" type="primary">LOC103506400</name>
</gene>
<dbReference type="KEGG" id="dci:103506400"/>
<dbReference type="GeneID" id="103506400"/>
<keyword evidence="1" id="KW-1185">Reference proteome</keyword>
<evidence type="ECO:0000313" key="1">
    <source>
        <dbReference type="Proteomes" id="UP000079169"/>
    </source>
</evidence>
<name>A0A3Q0IRK6_DIACI</name>
<proteinExistence type="predicted"/>
<evidence type="ECO:0000313" key="2">
    <source>
        <dbReference type="RefSeq" id="XP_026677258.1"/>
    </source>
</evidence>
<dbReference type="RefSeq" id="XP_026677258.1">
    <property type="nucleotide sequence ID" value="XM_026821457.1"/>
</dbReference>
<dbReference type="PaxDb" id="121845-A0A3Q0IRK6"/>
<dbReference type="AlphaFoldDB" id="A0A3Q0IRK6"/>
<dbReference type="STRING" id="121845.A0A3Q0IRK6"/>
<accession>A0A3Q0IRK6</accession>
<protein>
    <submittedName>
        <fullName evidence="2">Uncharacterized protein LOC103506400</fullName>
    </submittedName>
</protein>
<reference evidence="2" key="1">
    <citation type="submission" date="2025-08" db="UniProtKB">
        <authorList>
            <consortium name="RefSeq"/>
        </authorList>
    </citation>
    <scope>IDENTIFICATION</scope>
</reference>
<organism evidence="1 2">
    <name type="scientific">Diaphorina citri</name>
    <name type="common">Asian citrus psyllid</name>
    <dbReference type="NCBI Taxonomy" id="121845"/>
    <lineage>
        <taxon>Eukaryota</taxon>
        <taxon>Metazoa</taxon>
        <taxon>Ecdysozoa</taxon>
        <taxon>Arthropoda</taxon>
        <taxon>Hexapoda</taxon>
        <taxon>Insecta</taxon>
        <taxon>Pterygota</taxon>
        <taxon>Neoptera</taxon>
        <taxon>Paraneoptera</taxon>
        <taxon>Hemiptera</taxon>
        <taxon>Sternorrhyncha</taxon>
        <taxon>Psylloidea</taxon>
        <taxon>Psyllidae</taxon>
        <taxon>Diaphorininae</taxon>
        <taxon>Diaphorina</taxon>
    </lineage>
</organism>
<dbReference type="Proteomes" id="UP000079169">
    <property type="component" value="Unplaced"/>
</dbReference>
<sequence length="211" mass="23787">MWSNIKKLEYQKHSFCLITQVKGVKFKFKMDNHKSYYVFHLASLHHKFFCKLRLEMSLKSLSDEFGVPVLSKSKLDSKKIYVLKEKDKKKPSPPKQTVSLNSNRANILQPLCNNPKVLGLNSDNNRSNLGFNSHSGTIKKGYNPGFDPHDENIKGCKLGFEPHSGNMKGSNPGFTSHSENIKGSNPLKPCNNGEMAKTLPRALMKCTVLFS</sequence>